<sequence length="39" mass="4131">MNLGLANSLTCTSHTSGMRLWIFLAGYEGRTLTAGLAMA</sequence>
<name>A0A117NHG3_PICGL</name>
<evidence type="ECO:0000313" key="1">
    <source>
        <dbReference type="EMBL" id="KUM48260.1"/>
    </source>
</evidence>
<dbReference type="EMBL" id="LKAM01000006">
    <property type="protein sequence ID" value="KUM48260.1"/>
    <property type="molecule type" value="Genomic_DNA"/>
</dbReference>
<protein>
    <submittedName>
        <fullName evidence="1">Uncharacterized protein</fullName>
    </submittedName>
</protein>
<accession>A0A117NHG3</accession>
<proteinExistence type="predicted"/>
<dbReference type="AlphaFoldDB" id="A0A117NHG3"/>
<reference evidence="1" key="1">
    <citation type="journal article" date="2015" name="Genome Biol. Evol.">
        <title>Organellar Genomes of White Spruce (Picea glauca): Assembly and Annotation.</title>
        <authorList>
            <person name="Jackman S.D."/>
            <person name="Warren R.L."/>
            <person name="Gibb E.A."/>
            <person name="Vandervalk B.P."/>
            <person name="Mohamadi H."/>
            <person name="Chu J."/>
            <person name="Raymond A."/>
            <person name="Pleasance S."/>
            <person name="Coope R."/>
            <person name="Wildung M.R."/>
            <person name="Ritland C.E."/>
            <person name="Bousquet J."/>
            <person name="Jones S.J."/>
            <person name="Bohlmann J."/>
            <person name="Birol I."/>
        </authorList>
    </citation>
    <scope>NUCLEOTIDE SEQUENCE [LARGE SCALE GENOMIC DNA]</scope>
    <source>
        <tissue evidence="1">Flushing bud</tissue>
    </source>
</reference>
<keyword evidence="1" id="KW-0496">Mitochondrion</keyword>
<geneLocation type="mitochondrion" evidence="1"/>
<comment type="caution">
    <text evidence="1">The sequence shown here is derived from an EMBL/GenBank/DDBJ whole genome shotgun (WGS) entry which is preliminary data.</text>
</comment>
<gene>
    <name evidence="1" type="ORF">ABT39_MTgene5260</name>
</gene>
<organism evidence="1">
    <name type="scientific">Picea glauca</name>
    <name type="common">White spruce</name>
    <name type="synonym">Pinus glauca</name>
    <dbReference type="NCBI Taxonomy" id="3330"/>
    <lineage>
        <taxon>Eukaryota</taxon>
        <taxon>Viridiplantae</taxon>
        <taxon>Streptophyta</taxon>
        <taxon>Embryophyta</taxon>
        <taxon>Tracheophyta</taxon>
        <taxon>Spermatophyta</taxon>
        <taxon>Pinopsida</taxon>
        <taxon>Pinidae</taxon>
        <taxon>Conifers I</taxon>
        <taxon>Pinales</taxon>
        <taxon>Pinaceae</taxon>
        <taxon>Picea</taxon>
    </lineage>
</organism>